<evidence type="ECO:0000313" key="2">
    <source>
        <dbReference type="Proteomes" id="UP000050794"/>
    </source>
</evidence>
<dbReference type="AlphaFoldDB" id="A0A183V1L0"/>
<accession>A0A183V1L0</accession>
<reference evidence="1 2" key="2">
    <citation type="submission" date="2018-11" db="EMBL/GenBank/DDBJ databases">
        <authorList>
            <consortium name="Pathogen Informatics"/>
        </authorList>
    </citation>
    <scope>NUCLEOTIDE SEQUENCE [LARGE SCALE GENOMIC DNA]</scope>
</reference>
<reference evidence="3" key="1">
    <citation type="submission" date="2016-06" db="UniProtKB">
        <authorList>
            <consortium name="WormBaseParasite"/>
        </authorList>
    </citation>
    <scope>IDENTIFICATION</scope>
</reference>
<sequence length="93" mass="10720">MIVTYTNRVHEFGALCEGNWVYTWEYVYLKRLISVNIPQCCPFSVVFAKKMEVQCRRVIATASRTVEVGDDLTLSHVTSFFVMCQLILTSMDD</sequence>
<dbReference type="WBParaSite" id="TCNE_0001463001-mRNA-1">
    <property type="protein sequence ID" value="TCNE_0001463001-mRNA-1"/>
    <property type="gene ID" value="TCNE_0001463001"/>
</dbReference>
<evidence type="ECO:0000313" key="3">
    <source>
        <dbReference type="WBParaSite" id="TCNE_0001463001-mRNA-1"/>
    </source>
</evidence>
<gene>
    <name evidence="1" type="ORF">TCNE_LOCUS14630</name>
</gene>
<protein>
    <submittedName>
        <fullName evidence="3">Transmembrane protein</fullName>
    </submittedName>
</protein>
<name>A0A183V1L0_TOXCA</name>
<proteinExistence type="predicted"/>
<organism evidence="2 3">
    <name type="scientific">Toxocara canis</name>
    <name type="common">Canine roundworm</name>
    <dbReference type="NCBI Taxonomy" id="6265"/>
    <lineage>
        <taxon>Eukaryota</taxon>
        <taxon>Metazoa</taxon>
        <taxon>Ecdysozoa</taxon>
        <taxon>Nematoda</taxon>
        <taxon>Chromadorea</taxon>
        <taxon>Rhabditida</taxon>
        <taxon>Spirurina</taxon>
        <taxon>Ascaridomorpha</taxon>
        <taxon>Ascaridoidea</taxon>
        <taxon>Toxocaridae</taxon>
        <taxon>Toxocara</taxon>
    </lineage>
</organism>
<dbReference type="EMBL" id="UYWY01022357">
    <property type="protein sequence ID" value="VDM45951.1"/>
    <property type="molecule type" value="Genomic_DNA"/>
</dbReference>
<keyword evidence="2" id="KW-1185">Reference proteome</keyword>
<evidence type="ECO:0000313" key="1">
    <source>
        <dbReference type="EMBL" id="VDM45951.1"/>
    </source>
</evidence>
<dbReference type="Proteomes" id="UP000050794">
    <property type="component" value="Unassembled WGS sequence"/>
</dbReference>